<keyword evidence="18" id="KW-0472">Membrane</keyword>
<evidence type="ECO:0000256" key="3">
    <source>
        <dbReference type="ARBA" id="ARBA00005119"/>
    </source>
</evidence>
<evidence type="ECO:0000256" key="6">
    <source>
        <dbReference type="ARBA" id="ARBA00008796"/>
    </source>
</evidence>
<evidence type="ECO:0000256" key="16">
    <source>
        <dbReference type="ARBA" id="ARBA00023098"/>
    </source>
</evidence>
<comment type="subunit">
    <text evidence="7">Interacts with ODC1 and thereby sterically blocks ODC homodimerization.</text>
</comment>
<comment type="caution">
    <text evidence="23">The sequence shown here is derived from an EMBL/GenBank/DDBJ whole genome shotgun (WGS) entry which is preliminary data.</text>
</comment>
<keyword evidence="17" id="KW-0496">Mitochondrion</keyword>
<comment type="similarity">
    <text evidence="6">Belongs to the ODC antizyme family.</text>
</comment>
<dbReference type="InterPro" id="IPR038581">
    <property type="entry name" value="ODC_AZ_sf"/>
</dbReference>
<evidence type="ECO:0000256" key="5">
    <source>
        <dbReference type="ARBA" id="ARBA00005458"/>
    </source>
</evidence>
<evidence type="ECO:0000256" key="18">
    <source>
        <dbReference type="ARBA" id="ARBA00023136"/>
    </source>
</evidence>
<dbReference type="InterPro" id="IPR016181">
    <property type="entry name" value="Acyl_CoA_acyltransferase"/>
</dbReference>
<dbReference type="STRING" id="6265.A0A0B2UN10"/>
<dbReference type="GO" id="GO:0005743">
    <property type="term" value="C:mitochondrial inner membrane"/>
    <property type="evidence" value="ECO:0007669"/>
    <property type="project" value="UniProtKB-SubCell"/>
</dbReference>
<evidence type="ECO:0000256" key="20">
    <source>
        <dbReference type="ARBA" id="ARBA00023264"/>
    </source>
</evidence>
<dbReference type="OMA" id="HAENMHR"/>
<dbReference type="AlphaFoldDB" id="A0A0B2UN10"/>
<evidence type="ECO:0000256" key="9">
    <source>
        <dbReference type="ARBA" id="ARBA00018337"/>
    </source>
</evidence>
<dbReference type="GO" id="GO:0004605">
    <property type="term" value="F:phosphatidate cytidylyltransferase activity"/>
    <property type="evidence" value="ECO:0007669"/>
    <property type="project" value="UniProtKB-EC"/>
</dbReference>
<dbReference type="GO" id="GO:0016024">
    <property type="term" value="P:CDP-diacylglycerol biosynthetic process"/>
    <property type="evidence" value="ECO:0007669"/>
    <property type="project" value="UniProtKB-UniPathway"/>
</dbReference>
<evidence type="ECO:0000256" key="4">
    <source>
        <dbReference type="ARBA" id="ARBA00005189"/>
    </source>
</evidence>
<sequence length="460" mass="51598">MCQVVIVVTRASGVVPDASNTHFDSTRLRVLEGLVNEVSSEWCCHLADSDTLALFLPLHKPVSTLSKGAFVSLLEFCEDELAVKRVLICVNKNNITPEISSCFKYVGFTPLHPDHYPSKLDPNTIFAMVPMVLDEDGAHLGKLLDCLPLETVSFAFAYGSGAVAQYGCSTADKMVDFVIASNNSLAFHEENLKRNPAHYSIIRHLGARPLTNLQRGFAARVFYNTHIRHKGKLLKYGVVECDDLQRDLLDWRWLYLAGRLHKPILQVIPPTEALASALRENRASAVQATLLLLPDTFNLEQFFMQIVSLSYKGDFRMFFGEDKNKVEKIVKGSSRQLHDIYVPILESDSRTLVRGFRVEQDLSTASIYHRMQLLPCTVLERLQRVANRRDAKQRDIEEVTFSLAHRLDASQQLADAVQSIVAPAALRQTAKNALSAGLVRSAIYSCTKIVKMLKSLHFLR</sequence>
<comment type="pathway">
    <text evidence="3">Phospholipid metabolism; CDP-diacylglycerol biosynthesis; CDP-diacylglycerol from sn-glycerol 3-phosphate: step 3/3.</text>
</comment>
<gene>
    <name evidence="23" type="primary">Y71F9B.2</name>
    <name evidence="23" type="ORF">Tcan_10237</name>
</gene>
<dbReference type="PANTHER" id="PTHR13619:SF0">
    <property type="entry name" value="PHOSPHATIDATE CYTIDYLYLTRANSFERASE, MITOCHONDRIAL"/>
    <property type="match status" value="1"/>
</dbReference>
<dbReference type="EC" id="2.7.7.41" evidence="8"/>
<dbReference type="InterPro" id="IPR002993">
    <property type="entry name" value="ODC_AZ"/>
</dbReference>
<name>A0A0B2UN10_TOXCA</name>
<organism evidence="23 24">
    <name type="scientific">Toxocara canis</name>
    <name type="common">Canine roundworm</name>
    <dbReference type="NCBI Taxonomy" id="6265"/>
    <lineage>
        <taxon>Eukaryota</taxon>
        <taxon>Metazoa</taxon>
        <taxon>Ecdysozoa</taxon>
        <taxon>Nematoda</taxon>
        <taxon>Chromadorea</taxon>
        <taxon>Rhabditida</taxon>
        <taxon>Spirurina</taxon>
        <taxon>Ascaridomorpha</taxon>
        <taxon>Ascaridoidea</taxon>
        <taxon>Toxocaridae</taxon>
        <taxon>Toxocara</taxon>
    </lineage>
</organism>
<evidence type="ECO:0000256" key="13">
    <source>
        <dbReference type="ARBA" id="ARBA00022758"/>
    </source>
</evidence>
<reference evidence="23 24" key="1">
    <citation type="submission" date="2014-11" db="EMBL/GenBank/DDBJ databases">
        <title>Genetic blueprint of the zoonotic pathogen Toxocara canis.</title>
        <authorList>
            <person name="Zhu X.-Q."/>
            <person name="Korhonen P.K."/>
            <person name="Cai H."/>
            <person name="Young N.D."/>
            <person name="Nejsum P."/>
            <person name="von Samson-Himmelstjerna G."/>
            <person name="Boag P.R."/>
            <person name="Tan P."/>
            <person name="Li Q."/>
            <person name="Min J."/>
            <person name="Yang Y."/>
            <person name="Wang X."/>
            <person name="Fang X."/>
            <person name="Hall R.S."/>
            <person name="Hofmann A."/>
            <person name="Sternberg P.W."/>
            <person name="Jex A.R."/>
            <person name="Gasser R.B."/>
        </authorList>
    </citation>
    <scope>NUCLEOTIDE SEQUENCE [LARGE SCALE GENOMIC DNA]</scope>
    <source>
        <strain evidence="23">PN_DK_2014</strain>
    </source>
</reference>
<evidence type="ECO:0000256" key="10">
    <source>
        <dbReference type="ARBA" id="ARBA00022516"/>
    </source>
</evidence>
<dbReference type="GO" id="GO:0032049">
    <property type="term" value="P:cardiolipin biosynthetic process"/>
    <property type="evidence" value="ECO:0007669"/>
    <property type="project" value="InterPro"/>
</dbReference>
<keyword evidence="11" id="KW-0808">Transferase</keyword>
<evidence type="ECO:0000256" key="11">
    <source>
        <dbReference type="ARBA" id="ARBA00022679"/>
    </source>
</evidence>
<dbReference type="InterPro" id="IPR015222">
    <property type="entry name" value="Tam41"/>
</dbReference>
<dbReference type="Gene3D" id="3.40.630.60">
    <property type="match status" value="1"/>
</dbReference>
<dbReference type="UniPathway" id="UPA00557">
    <property type="reaction ID" value="UER00614"/>
</dbReference>
<evidence type="ECO:0000256" key="14">
    <source>
        <dbReference type="ARBA" id="ARBA00022792"/>
    </source>
</evidence>
<proteinExistence type="inferred from homology"/>
<evidence type="ECO:0000256" key="7">
    <source>
        <dbReference type="ARBA" id="ARBA00011836"/>
    </source>
</evidence>
<evidence type="ECO:0000256" key="2">
    <source>
        <dbReference type="ARBA" id="ARBA00004443"/>
    </source>
</evidence>
<evidence type="ECO:0000256" key="19">
    <source>
        <dbReference type="ARBA" id="ARBA00023209"/>
    </source>
</evidence>
<evidence type="ECO:0000256" key="17">
    <source>
        <dbReference type="ARBA" id="ARBA00023128"/>
    </source>
</evidence>
<comment type="cofactor">
    <cofactor evidence="1">
        <name>Mg(2+)</name>
        <dbReference type="ChEBI" id="CHEBI:18420"/>
    </cofactor>
</comment>
<evidence type="ECO:0000256" key="12">
    <source>
        <dbReference type="ARBA" id="ARBA00022695"/>
    </source>
</evidence>
<dbReference type="GO" id="GO:0075523">
    <property type="term" value="P:viral translational frameshifting"/>
    <property type="evidence" value="ECO:0007669"/>
    <property type="project" value="UniProtKB-KW"/>
</dbReference>
<keyword evidence="12" id="KW-0548">Nucleotidyltransferase</keyword>
<comment type="pathway">
    <text evidence="4">Lipid metabolism.</text>
</comment>
<dbReference type="SUPFAM" id="SSF55729">
    <property type="entry name" value="Acyl-CoA N-acyltransferases (Nat)"/>
    <property type="match status" value="1"/>
</dbReference>
<keyword evidence="24" id="KW-1185">Reference proteome</keyword>
<keyword evidence="16" id="KW-0443">Lipid metabolism</keyword>
<evidence type="ECO:0000256" key="22">
    <source>
        <dbReference type="ARBA" id="ARBA00031502"/>
    </source>
</evidence>
<dbReference type="Pfam" id="PF09139">
    <property type="entry name" value="Tam41_Mmp37"/>
    <property type="match status" value="1"/>
</dbReference>
<keyword evidence="15" id="KW-0460">Magnesium</keyword>
<evidence type="ECO:0000313" key="24">
    <source>
        <dbReference type="Proteomes" id="UP000031036"/>
    </source>
</evidence>
<protein>
    <recommendedName>
        <fullName evidence="9">Phosphatidate cytidylyltransferase, mitochondrial</fullName>
        <ecNumber evidence="8">2.7.7.41</ecNumber>
    </recommendedName>
    <alternativeName>
        <fullName evidence="21">CDP-diacylglycerol synthase</fullName>
    </alternativeName>
    <alternativeName>
        <fullName evidence="22">Mitochondrial translocator assembly and maintenance protein 41 homolog</fullName>
    </alternativeName>
</protein>
<keyword evidence="14" id="KW-0999">Mitochondrion inner membrane</keyword>
<dbReference type="Pfam" id="PF02100">
    <property type="entry name" value="ODC_AZ"/>
    <property type="match status" value="1"/>
</dbReference>
<comment type="similarity">
    <text evidence="5">Belongs to the TAM41 family.</text>
</comment>
<evidence type="ECO:0000313" key="23">
    <source>
        <dbReference type="EMBL" id="KHN70674.1"/>
    </source>
</evidence>
<dbReference type="OrthoDB" id="341477at2759"/>
<dbReference type="EMBL" id="JPKZ01022854">
    <property type="protein sequence ID" value="KHN70674.1"/>
    <property type="molecule type" value="Genomic_DNA"/>
</dbReference>
<evidence type="ECO:0000256" key="21">
    <source>
        <dbReference type="ARBA" id="ARBA00029893"/>
    </source>
</evidence>
<evidence type="ECO:0000256" key="8">
    <source>
        <dbReference type="ARBA" id="ARBA00012487"/>
    </source>
</evidence>
<keyword evidence="20" id="KW-1208">Phospholipid metabolism</keyword>
<dbReference type="Proteomes" id="UP000031036">
    <property type="component" value="Unassembled WGS sequence"/>
</dbReference>
<dbReference type="GO" id="GO:0008073">
    <property type="term" value="F:ornithine decarboxylase inhibitor activity"/>
    <property type="evidence" value="ECO:0007669"/>
    <property type="project" value="InterPro"/>
</dbReference>
<evidence type="ECO:0000256" key="1">
    <source>
        <dbReference type="ARBA" id="ARBA00001946"/>
    </source>
</evidence>
<keyword evidence="10" id="KW-0444">Lipid biosynthesis</keyword>
<dbReference type="PANTHER" id="PTHR13619">
    <property type="entry name" value="PHOSPHATIDATE CYTIDYLYLTRANSFERASE, MITOCHONDRIAL"/>
    <property type="match status" value="1"/>
</dbReference>
<keyword evidence="13" id="KW-0688">Ribosomal frameshifting</keyword>
<comment type="subcellular location">
    <subcellularLocation>
        <location evidence="2">Mitochondrion inner membrane</location>
        <topology evidence="2">Peripheral membrane protein</topology>
        <orientation evidence="2">Matrix side</orientation>
    </subcellularLocation>
</comment>
<accession>A0A0B2UN10</accession>
<evidence type="ECO:0000256" key="15">
    <source>
        <dbReference type="ARBA" id="ARBA00022842"/>
    </source>
</evidence>
<keyword evidence="19" id="KW-0594">Phospholipid biosynthesis</keyword>